<dbReference type="AlphaFoldDB" id="A0A7W6EDQ8"/>
<dbReference type="GO" id="GO:0000166">
    <property type="term" value="F:nucleotide binding"/>
    <property type="evidence" value="ECO:0007669"/>
    <property type="project" value="UniProtKB-KW"/>
</dbReference>
<sequence length="417" mass="45594">MVTRIEAEWLRDPLLQSLLSALSAGGEEARVVGGAVRNTLMGLAITDIDVATTTLPTETVRRIEAAGFRAVPTGIEHGTVTAVREGRAFEVTTLRRDVETDGRHAKVAFGRDWKADAERRDFTINALTCDATGEVHDLVGGVADLEAGVLRFIGQAEDRITEDTLRILRFFRFFAWYGRGRPDGEGLRAATRLKAGVTQLSPERVWAELRKLLAAPDPSRALLWMRQTSVLSLVLPESEKWGIDAIHGLMQAEAAHGIAADPILRLEAIVPPDADRMGELARRLRLSNADRDRLVAWAREREPLGDESDASFAARLYFGDRGAIADRLALGLAQLQPKLAADPDNLATAALWGRRLKETRGFSAPAFPLSGHDLTERGIAAGPDLGRHLLRLKTAWAQSGFVMGREALLAMLDERPA</sequence>
<gene>
    <name evidence="11" type="ORF">GGR04_002010</name>
</gene>
<dbReference type="GO" id="GO:0046872">
    <property type="term" value="F:metal ion binding"/>
    <property type="evidence" value="ECO:0007669"/>
    <property type="project" value="UniProtKB-KW"/>
</dbReference>
<dbReference type="InterPro" id="IPR002646">
    <property type="entry name" value="PolA_pol_head_dom"/>
</dbReference>
<dbReference type="CDD" id="cd05398">
    <property type="entry name" value="NT_ClassII-CCAase"/>
    <property type="match status" value="1"/>
</dbReference>
<dbReference type="InterPro" id="IPR050264">
    <property type="entry name" value="Bact_CCA-adding_enz_type3_sf"/>
</dbReference>
<dbReference type="GO" id="GO:1990817">
    <property type="term" value="F:poly(A) RNA polymerase activity"/>
    <property type="evidence" value="ECO:0007669"/>
    <property type="project" value="UniProtKB-EC"/>
</dbReference>
<reference evidence="11 12" key="1">
    <citation type="submission" date="2020-08" db="EMBL/GenBank/DDBJ databases">
        <title>Genomic Encyclopedia of Type Strains, Phase IV (KMG-IV): sequencing the most valuable type-strain genomes for metagenomic binning, comparative biology and taxonomic classification.</title>
        <authorList>
            <person name="Goeker M."/>
        </authorList>
    </citation>
    <scope>NUCLEOTIDE SEQUENCE [LARGE SCALE GENOMIC DNA]</scope>
    <source>
        <strain evidence="11 12">DSM 102238</strain>
    </source>
</reference>
<proteinExistence type="inferred from homology"/>
<evidence type="ECO:0000256" key="5">
    <source>
        <dbReference type="ARBA" id="ARBA00022723"/>
    </source>
</evidence>
<keyword evidence="3" id="KW-0819">tRNA processing</keyword>
<dbReference type="SUPFAM" id="SSF81891">
    <property type="entry name" value="Poly A polymerase C-terminal region-like"/>
    <property type="match status" value="1"/>
</dbReference>
<organism evidence="11 12">
    <name type="scientific">Aureimonas pseudogalii</name>
    <dbReference type="NCBI Taxonomy" id="1744844"/>
    <lineage>
        <taxon>Bacteria</taxon>
        <taxon>Pseudomonadati</taxon>
        <taxon>Pseudomonadota</taxon>
        <taxon>Alphaproteobacteria</taxon>
        <taxon>Hyphomicrobiales</taxon>
        <taxon>Aurantimonadaceae</taxon>
        <taxon>Aureimonas</taxon>
    </lineage>
</organism>
<feature type="domain" description="Poly A polymerase head" evidence="9">
    <location>
        <begin position="29"/>
        <end position="151"/>
    </location>
</feature>
<dbReference type="PANTHER" id="PTHR46173:SF1">
    <property type="entry name" value="CCA TRNA NUCLEOTIDYLTRANSFERASE 1, MITOCHONDRIAL"/>
    <property type="match status" value="1"/>
</dbReference>
<protein>
    <submittedName>
        <fullName evidence="11">Poly(A) polymerase</fullName>
        <ecNumber evidence="11">2.7.7.19</ecNumber>
    </submittedName>
</protein>
<dbReference type="EMBL" id="JACIEK010000004">
    <property type="protein sequence ID" value="MBB3998171.1"/>
    <property type="molecule type" value="Genomic_DNA"/>
</dbReference>
<keyword evidence="6" id="KW-0547">Nucleotide-binding</keyword>
<evidence type="ECO:0000256" key="4">
    <source>
        <dbReference type="ARBA" id="ARBA00022695"/>
    </source>
</evidence>
<evidence type="ECO:0000313" key="12">
    <source>
        <dbReference type="Proteomes" id="UP000542776"/>
    </source>
</evidence>
<feature type="domain" description="tRNA nucleotidyltransferase/poly(A) polymerase RNA and SrmB- binding" evidence="10">
    <location>
        <begin position="189"/>
        <end position="238"/>
    </location>
</feature>
<evidence type="ECO:0000256" key="3">
    <source>
        <dbReference type="ARBA" id="ARBA00022694"/>
    </source>
</evidence>
<evidence type="ECO:0000256" key="8">
    <source>
        <dbReference type="RuleBase" id="RU003953"/>
    </source>
</evidence>
<dbReference type="Gene3D" id="3.30.460.10">
    <property type="entry name" value="Beta Polymerase, domain 2"/>
    <property type="match status" value="1"/>
</dbReference>
<comment type="caution">
    <text evidence="11">The sequence shown here is derived from an EMBL/GenBank/DDBJ whole genome shotgun (WGS) entry which is preliminary data.</text>
</comment>
<evidence type="ECO:0000259" key="10">
    <source>
        <dbReference type="Pfam" id="PF12627"/>
    </source>
</evidence>
<evidence type="ECO:0000256" key="1">
    <source>
        <dbReference type="ARBA" id="ARBA00001946"/>
    </source>
</evidence>
<keyword evidence="4 11" id="KW-0548">Nucleotidyltransferase</keyword>
<evidence type="ECO:0000313" key="11">
    <source>
        <dbReference type="EMBL" id="MBB3998171.1"/>
    </source>
</evidence>
<keyword evidence="7" id="KW-0460">Magnesium</keyword>
<dbReference type="PANTHER" id="PTHR46173">
    <property type="entry name" value="CCA TRNA NUCLEOTIDYLTRANSFERASE 1, MITOCHONDRIAL"/>
    <property type="match status" value="1"/>
</dbReference>
<comment type="cofactor">
    <cofactor evidence="1">
        <name>Mg(2+)</name>
        <dbReference type="ChEBI" id="CHEBI:18420"/>
    </cofactor>
</comment>
<dbReference type="RefSeq" id="WP_183199709.1">
    <property type="nucleotide sequence ID" value="NZ_JACIEK010000004.1"/>
</dbReference>
<evidence type="ECO:0000256" key="2">
    <source>
        <dbReference type="ARBA" id="ARBA00022679"/>
    </source>
</evidence>
<evidence type="ECO:0000256" key="7">
    <source>
        <dbReference type="ARBA" id="ARBA00022842"/>
    </source>
</evidence>
<dbReference type="Gene3D" id="1.10.3090.10">
    <property type="entry name" value="cca-adding enzyme, domain 2"/>
    <property type="match status" value="1"/>
</dbReference>
<dbReference type="GO" id="GO:0008033">
    <property type="term" value="P:tRNA processing"/>
    <property type="evidence" value="ECO:0007669"/>
    <property type="project" value="UniProtKB-KW"/>
</dbReference>
<comment type="similarity">
    <text evidence="8">Belongs to the tRNA nucleotidyltransferase/poly(A) polymerase family.</text>
</comment>
<keyword evidence="12" id="KW-1185">Reference proteome</keyword>
<dbReference type="EC" id="2.7.7.19" evidence="11"/>
<accession>A0A7W6EDQ8</accession>
<dbReference type="InterPro" id="IPR043519">
    <property type="entry name" value="NT_sf"/>
</dbReference>
<dbReference type="Pfam" id="PF01743">
    <property type="entry name" value="PolyA_pol"/>
    <property type="match status" value="1"/>
</dbReference>
<keyword evidence="8" id="KW-0694">RNA-binding</keyword>
<dbReference type="SUPFAM" id="SSF81301">
    <property type="entry name" value="Nucleotidyltransferase"/>
    <property type="match status" value="1"/>
</dbReference>
<keyword evidence="2 8" id="KW-0808">Transferase</keyword>
<evidence type="ECO:0000256" key="6">
    <source>
        <dbReference type="ARBA" id="ARBA00022741"/>
    </source>
</evidence>
<dbReference type="InterPro" id="IPR032828">
    <property type="entry name" value="PolyA_RNA-bd"/>
</dbReference>
<dbReference type="Proteomes" id="UP000542776">
    <property type="component" value="Unassembled WGS sequence"/>
</dbReference>
<evidence type="ECO:0000259" key="9">
    <source>
        <dbReference type="Pfam" id="PF01743"/>
    </source>
</evidence>
<dbReference type="GO" id="GO:0000049">
    <property type="term" value="F:tRNA binding"/>
    <property type="evidence" value="ECO:0007669"/>
    <property type="project" value="TreeGrafter"/>
</dbReference>
<dbReference type="Pfam" id="PF12627">
    <property type="entry name" value="PolyA_pol_RNAbd"/>
    <property type="match status" value="1"/>
</dbReference>
<keyword evidence="5" id="KW-0479">Metal-binding</keyword>
<name>A0A7W6EDQ8_9HYPH</name>